<reference evidence="1 2" key="1">
    <citation type="submission" date="2019-06" db="EMBL/GenBank/DDBJ databases">
        <title>Sequencing the genomes of 1000 actinobacteria strains.</title>
        <authorList>
            <person name="Klenk H.-P."/>
        </authorList>
    </citation>
    <scope>NUCLEOTIDE SEQUENCE [LARGE SCALE GENOMIC DNA]</scope>
    <source>
        <strain evidence="1 2">DSM 18031</strain>
    </source>
</reference>
<sequence>MSPRLRLALVSSIIAAGLVLLGFGSAVLVLSSSQAGSDAAVSDASKIPPIIADSHNMLTAPVPVRYEATGTATSTYGTDTANNHAVEGTTTGNIELTDNVLTQASIEISAAGYPTISFTLTESCFLGRDAATGDTNAIAYGLVTVDGVERPTDLSLNASFGEDTGTVTGTITVPNDLLSAAQQSAGFSVQSTDVVSGTVDFSLNAERLADTSDAD</sequence>
<comment type="caution">
    <text evidence="1">The sequence shown here is derived from an EMBL/GenBank/DDBJ whole genome shotgun (WGS) entry which is preliminary data.</text>
</comment>
<proteinExistence type="predicted"/>
<dbReference type="SUPFAM" id="SSF101874">
    <property type="entry name" value="YceI-like"/>
    <property type="match status" value="1"/>
</dbReference>
<protein>
    <submittedName>
        <fullName evidence="1">Uncharacterized protein</fullName>
    </submittedName>
</protein>
<keyword evidence="2" id="KW-1185">Reference proteome</keyword>
<dbReference type="AlphaFoldDB" id="A0A543I521"/>
<evidence type="ECO:0000313" key="2">
    <source>
        <dbReference type="Proteomes" id="UP000318331"/>
    </source>
</evidence>
<dbReference type="Proteomes" id="UP000318331">
    <property type="component" value="Unassembled WGS sequence"/>
</dbReference>
<dbReference type="EMBL" id="VFPN01000001">
    <property type="protein sequence ID" value="TQM65570.1"/>
    <property type="molecule type" value="Genomic_DNA"/>
</dbReference>
<evidence type="ECO:0000313" key="1">
    <source>
        <dbReference type="EMBL" id="TQM65570.1"/>
    </source>
</evidence>
<gene>
    <name evidence="1" type="ORF">FB466_0375</name>
</gene>
<name>A0A543I521_9MICO</name>
<accession>A0A543I521</accession>
<dbReference type="RefSeq" id="WP_141915366.1">
    <property type="nucleotide sequence ID" value="NZ_BAAAYS010000012.1"/>
</dbReference>
<dbReference type="InterPro" id="IPR036761">
    <property type="entry name" value="TTHA0802/YceI-like_sf"/>
</dbReference>
<organism evidence="1 2">
    <name type="scientific">Klugiella xanthotipulae</name>
    <dbReference type="NCBI Taxonomy" id="244735"/>
    <lineage>
        <taxon>Bacteria</taxon>
        <taxon>Bacillati</taxon>
        <taxon>Actinomycetota</taxon>
        <taxon>Actinomycetes</taxon>
        <taxon>Micrococcales</taxon>
        <taxon>Microbacteriaceae</taxon>
        <taxon>Klugiella</taxon>
    </lineage>
</organism>